<evidence type="ECO:0008006" key="9">
    <source>
        <dbReference type="Google" id="ProtNLM"/>
    </source>
</evidence>
<name>A0A8S4P2C8_OWEFU</name>
<dbReference type="SMART" id="SM00326">
    <property type="entry name" value="SH3"/>
    <property type="match status" value="1"/>
</dbReference>
<feature type="domain" description="F-BAR" evidence="6">
    <location>
        <begin position="1"/>
        <end position="281"/>
    </location>
</feature>
<dbReference type="InterPro" id="IPR001452">
    <property type="entry name" value="SH3_domain"/>
</dbReference>
<keyword evidence="8" id="KW-1185">Reference proteome</keyword>
<dbReference type="InterPro" id="IPR001060">
    <property type="entry name" value="FCH_dom"/>
</dbReference>
<dbReference type="InterPro" id="IPR036028">
    <property type="entry name" value="SH3-like_dom_sf"/>
</dbReference>
<evidence type="ECO:0000313" key="8">
    <source>
        <dbReference type="Proteomes" id="UP000749559"/>
    </source>
</evidence>
<dbReference type="PANTHER" id="PTHR23065:SF11">
    <property type="entry name" value="SYNDAPIN, ISOFORM C"/>
    <property type="match status" value="1"/>
</dbReference>
<evidence type="ECO:0000256" key="1">
    <source>
        <dbReference type="ARBA" id="ARBA00022443"/>
    </source>
</evidence>
<dbReference type="GO" id="GO:0030100">
    <property type="term" value="P:regulation of endocytosis"/>
    <property type="evidence" value="ECO:0007669"/>
    <property type="project" value="TreeGrafter"/>
</dbReference>
<evidence type="ECO:0000256" key="4">
    <source>
        <dbReference type="SAM" id="MobiDB-lite"/>
    </source>
</evidence>
<evidence type="ECO:0000313" key="7">
    <source>
        <dbReference type="EMBL" id="CAH1787545.1"/>
    </source>
</evidence>
<dbReference type="GO" id="GO:0005768">
    <property type="term" value="C:endosome"/>
    <property type="evidence" value="ECO:0007669"/>
    <property type="project" value="TreeGrafter"/>
</dbReference>
<evidence type="ECO:0000259" key="5">
    <source>
        <dbReference type="PROSITE" id="PS50002"/>
    </source>
</evidence>
<dbReference type="SUPFAM" id="SSF103657">
    <property type="entry name" value="BAR/IMD domain-like"/>
    <property type="match status" value="1"/>
</dbReference>
<dbReference type="EMBL" id="CAIIXF020000006">
    <property type="protein sequence ID" value="CAH1787545.1"/>
    <property type="molecule type" value="Genomic_DNA"/>
</dbReference>
<dbReference type="OrthoDB" id="5986050at2759"/>
<dbReference type="GO" id="GO:0005886">
    <property type="term" value="C:plasma membrane"/>
    <property type="evidence" value="ECO:0007669"/>
    <property type="project" value="TreeGrafter"/>
</dbReference>
<dbReference type="GO" id="GO:0097320">
    <property type="term" value="P:plasma membrane tubulation"/>
    <property type="evidence" value="ECO:0007669"/>
    <property type="project" value="TreeGrafter"/>
</dbReference>
<reference evidence="7" key="1">
    <citation type="submission" date="2022-03" db="EMBL/GenBank/DDBJ databases">
        <authorList>
            <person name="Martin C."/>
        </authorList>
    </citation>
    <scope>NUCLEOTIDE SEQUENCE</scope>
</reference>
<keyword evidence="3" id="KW-0175">Coiled coil</keyword>
<dbReference type="Pfam" id="PF00611">
    <property type="entry name" value="FCH"/>
    <property type="match status" value="1"/>
</dbReference>
<dbReference type="Gene3D" id="1.20.1270.60">
    <property type="entry name" value="Arfaptin homology (AH) domain/BAR domain"/>
    <property type="match status" value="1"/>
</dbReference>
<dbReference type="AlphaFoldDB" id="A0A8S4P2C8"/>
<evidence type="ECO:0000259" key="6">
    <source>
        <dbReference type="PROSITE" id="PS51741"/>
    </source>
</evidence>
<dbReference type="InterPro" id="IPR027267">
    <property type="entry name" value="AH/BAR_dom_sf"/>
</dbReference>
<dbReference type="PROSITE" id="PS51741">
    <property type="entry name" value="F_BAR"/>
    <property type="match status" value="1"/>
</dbReference>
<dbReference type="GO" id="GO:0005543">
    <property type="term" value="F:phospholipid binding"/>
    <property type="evidence" value="ECO:0007669"/>
    <property type="project" value="TreeGrafter"/>
</dbReference>
<feature type="region of interest" description="Disordered" evidence="4">
    <location>
        <begin position="157"/>
        <end position="180"/>
    </location>
</feature>
<keyword evidence="1 2" id="KW-0728">SH3 domain</keyword>
<gene>
    <name evidence="7" type="ORF">OFUS_LOCUS13220</name>
</gene>
<evidence type="ECO:0000256" key="3">
    <source>
        <dbReference type="PROSITE-ProRule" id="PRU01077"/>
    </source>
</evidence>
<dbReference type="Proteomes" id="UP000749559">
    <property type="component" value="Unassembled WGS sequence"/>
</dbReference>
<feature type="domain" description="SH3" evidence="5">
    <location>
        <begin position="411"/>
        <end position="470"/>
    </location>
</feature>
<sequence length="471" mass="55050">MAHKSFWDIGCYEDNIQRVDNGSIYCHKFIDMIQERSDIERDYSERLREWGTKWKKDAYKYKRNPIAPAVAEMAKASERVADIHKTMADEMTTRPDSVGQDMKRFTMSTYHRGHTTGKCQVSKDIEVEFENAQREYAIQLHTMLSAKKHYYKANKAHQKATDKYHDASSNGRERMSRESDENFKMRILQTEVNLENTLREYLRSIESLNNGPKQIYIEKMTKAFERCQDIEYNRLQTTTRILLDFIRALDQPCMCSDTYENVVAIAENISIEDCLAIWSREHGVECRHQWPRFQEYDDFLKTEPKRRKSWALRQGRSLTDTIQRSVLSLLGVQRDDSTKPNVAANRKGNEGYYAELEPVGAVSPLHVDKYQADPNEDFWTDSDEDQWDSIYEELKPKLANIEGTENEEAPAINVNVRALQDHVTSEPSYLEFRKDDVIYQMSVEENGLCFGSHENAEGYYPSSIVTVIRYY</sequence>
<feature type="compositionally biased region" description="Basic and acidic residues" evidence="4">
    <location>
        <begin position="159"/>
        <end position="180"/>
    </location>
</feature>
<dbReference type="Gene3D" id="2.30.30.40">
    <property type="entry name" value="SH3 Domains"/>
    <property type="match status" value="1"/>
</dbReference>
<dbReference type="SUPFAM" id="SSF50044">
    <property type="entry name" value="SH3-domain"/>
    <property type="match status" value="1"/>
</dbReference>
<comment type="caution">
    <text evidence="7">The sequence shown here is derived from an EMBL/GenBank/DDBJ whole genome shotgun (WGS) entry which is preliminary data.</text>
</comment>
<evidence type="ECO:0000256" key="2">
    <source>
        <dbReference type="PROSITE-ProRule" id="PRU00192"/>
    </source>
</evidence>
<dbReference type="InterPro" id="IPR031160">
    <property type="entry name" value="F_BAR_dom"/>
</dbReference>
<dbReference type="PANTHER" id="PTHR23065">
    <property type="entry name" value="PROLINE-SERINE-THREONINE PHOSPHATASE INTERACTING PROTEIN 1"/>
    <property type="match status" value="1"/>
</dbReference>
<protein>
    <recommendedName>
        <fullName evidence="9">F-BAR domain-containing protein</fullName>
    </recommendedName>
</protein>
<dbReference type="SMART" id="SM00055">
    <property type="entry name" value="FCH"/>
    <property type="match status" value="1"/>
</dbReference>
<organism evidence="7 8">
    <name type="scientific">Owenia fusiformis</name>
    <name type="common">Polychaete worm</name>
    <dbReference type="NCBI Taxonomy" id="6347"/>
    <lineage>
        <taxon>Eukaryota</taxon>
        <taxon>Metazoa</taxon>
        <taxon>Spiralia</taxon>
        <taxon>Lophotrochozoa</taxon>
        <taxon>Annelida</taxon>
        <taxon>Polychaeta</taxon>
        <taxon>Sedentaria</taxon>
        <taxon>Canalipalpata</taxon>
        <taxon>Sabellida</taxon>
        <taxon>Oweniida</taxon>
        <taxon>Oweniidae</taxon>
        <taxon>Owenia</taxon>
    </lineage>
</organism>
<dbReference type="PROSITE" id="PS50002">
    <property type="entry name" value="SH3"/>
    <property type="match status" value="1"/>
</dbReference>
<accession>A0A8S4P2C8</accession>
<dbReference type="GO" id="GO:0007010">
    <property type="term" value="P:cytoskeleton organization"/>
    <property type="evidence" value="ECO:0007669"/>
    <property type="project" value="TreeGrafter"/>
</dbReference>
<proteinExistence type="predicted"/>